<name>A0A8H7WIA0_9HELO</name>
<dbReference type="Proteomes" id="UP000664132">
    <property type="component" value="Unassembled WGS sequence"/>
</dbReference>
<keyword evidence="2" id="KW-0560">Oxidoreductase</keyword>
<keyword evidence="4" id="KW-0472">Membrane</keyword>
<gene>
    <name evidence="5" type="ORF">IFR04_001636</name>
</gene>
<evidence type="ECO:0000256" key="3">
    <source>
        <dbReference type="ARBA" id="ARBA00035112"/>
    </source>
</evidence>
<feature type="transmembrane region" description="Helical" evidence="4">
    <location>
        <begin position="45"/>
        <end position="66"/>
    </location>
</feature>
<accession>A0A8H7WIA0</accession>
<protein>
    <recommendedName>
        <fullName evidence="7">Oxidase ustYa</fullName>
    </recommendedName>
</protein>
<comment type="pathway">
    <text evidence="1">Mycotoxin biosynthesis.</text>
</comment>
<dbReference type="PANTHER" id="PTHR33365">
    <property type="entry name" value="YALI0B05434P"/>
    <property type="match status" value="1"/>
</dbReference>
<dbReference type="GO" id="GO:0043386">
    <property type="term" value="P:mycotoxin biosynthetic process"/>
    <property type="evidence" value="ECO:0007669"/>
    <property type="project" value="InterPro"/>
</dbReference>
<evidence type="ECO:0000313" key="6">
    <source>
        <dbReference type="Proteomes" id="UP000664132"/>
    </source>
</evidence>
<comment type="similarity">
    <text evidence="3">Belongs to the ustYa family.</text>
</comment>
<dbReference type="EMBL" id="JAFJYH010000012">
    <property type="protein sequence ID" value="KAG4425269.1"/>
    <property type="molecule type" value="Genomic_DNA"/>
</dbReference>
<evidence type="ECO:0000313" key="5">
    <source>
        <dbReference type="EMBL" id="KAG4425269.1"/>
    </source>
</evidence>
<dbReference type="Pfam" id="PF11807">
    <property type="entry name" value="UstYa"/>
    <property type="match status" value="1"/>
</dbReference>
<comment type="caution">
    <text evidence="5">The sequence shown here is derived from an EMBL/GenBank/DDBJ whole genome shotgun (WGS) entry which is preliminary data.</text>
</comment>
<dbReference type="AlphaFoldDB" id="A0A8H7WIA0"/>
<sequence length="241" mass="27301">MSSPRFPNSFSSSYRKVEDAESWDSLKPVDQNGSIARSFFPGYRIAFFAVSGLYAISMFIALAIILQPDFFQRSPESSSIVPDVPRDQTVVFNGYVDFEVERTKDDAWSKLIPLGRGFVEMPIEITVEDGGVEVKNEYFCISMFHQLHCIAGLKSAFERMINENDTSHMKHSSHLAHCFDYLRQGVMCAGDMTLEPAFELTGEDAGVKAVNGWNVEHQCKNYQTIYDFAEEHRYENTSGIL</sequence>
<evidence type="ECO:0008006" key="7">
    <source>
        <dbReference type="Google" id="ProtNLM"/>
    </source>
</evidence>
<reference evidence="5" key="1">
    <citation type="submission" date="2021-02" db="EMBL/GenBank/DDBJ databases">
        <title>Genome sequence Cadophora malorum strain M34.</title>
        <authorList>
            <person name="Stefanovic E."/>
            <person name="Vu D."/>
            <person name="Scully C."/>
            <person name="Dijksterhuis J."/>
            <person name="Roader J."/>
            <person name="Houbraken J."/>
        </authorList>
    </citation>
    <scope>NUCLEOTIDE SEQUENCE</scope>
    <source>
        <strain evidence="5">M34</strain>
    </source>
</reference>
<evidence type="ECO:0000256" key="1">
    <source>
        <dbReference type="ARBA" id="ARBA00004685"/>
    </source>
</evidence>
<proteinExistence type="inferred from homology"/>
<keyword evidence="6" id="KW-1185">Reference proteome</keyword>
<organism evidence="5 6">
    <name type="scientific">Cadophora malorum</name>
    <dbReference type="NCBI Taxonomy" id="108018"/>
    <lineage>
        <taxon>Eukaryota</taxon>
        <taxon>Fungi</taxon>
        <taxon>Dikarya</taxon>
        <taxon>Ascomycota</taxon>
        <taxon>Pezizomycotina</taxon>
        <taxon>Leotiomycetes</taxon>
        <taxon>Helotiales</taxon>
        <taxon>Ploettnerulaceae</taxon>
        <taxon>Cadophora</taxon>
    </lineage>
</organism>
<keyword evidence="4" id="KW-1133">Transmembrane helix</keyword>
<dbReference type="GO" id="GO:0016491">
    <property type="term" value="F:oxidoreductase activity"/>
    <property type="evidence" value="ECO:0007669"/>
    <property type="project" value="UniProtKB-KW"/>
</dbReference>
<evidence type="ECO:0000256" key="4">
    <source>
        <dbReference type="SAM" id="Phobius"/>
    </source>
</evidence>
<keyword evidence="4" id="KW-0812">Transmembrane</keyword>
<evidence type="ECO:0000256" key="2">
    <source>
        <dbReference type="ARBA" id="ARBA00023002"/>
    </source>
</evidence>
<dbReference type="OrthoDB" id="3687641at2759"/>
<dbReference type="PANTHER" id="PTHR33365:SF11">
    <property type="entry name" value="TAT PATHWAY SIGNAL SEQUENCE"/>
    <property type="match status" value="1"/>
</dbReference>
<dbReference type="InterPro" id="IPR021765">
    <property type="entry name" value="UstYa-like"/>
</dbReference>